<name>A0ABP0L6C8_9DINO</name>
<comment type="caution">
    <text evidence="2">The sequence shown here is derived from an EMBL/GenBank/DDBJ whole genome shotgun (WGS) entry which is preliminary data.</text>
</comment>
<gene>
    <name evidence="2" type="ORF">CCMP2556_LOCUS19351</name>
</gene>
<accession>A0ABP0L6C8</accession>
<evidence type="ECO:0000256" key="1">
    <source>
        <dbReference type="SAM" id="SignalP"/>
    </source>
</evidence>
<feature type="chain" id="PRO_5045590915" evidence="1">
    <location>
        <begin position="29"/>
        <end position="368"/>
    </location>
</feature>
<organism evidence="2 3">
    <name type="scientific">Durusdinium trenchii</name>
    <dbReference type="NCBI Taxonomy" id="1381693"/>
    <lineage>
        <taxon>Eukaryota</taxon>
        <taxon>Sar</taxon>
        <taxon>Alveolata</taxon>
        <taxon>Dinophyceae</taxon>
        <taxon>Suessiales</taxon>
        <taxon>Symbiodiniaceae</taxon>
        <taxon>Durusdinium</taxon>
    </lineage>
</organism>
<reference evidence="2 3" key="1">
    <citation type="submission" date="2024-02" db="EMBL/GenBank/DDBJ databases">
        <authorList>
            <person name="Chen Y."/>
            <person name="Shah S."/>
            <person name="Dougan E. K."/>
            <person name="Thang M."/>
            <person name="Chan C."/>
        </authorList>
    </citation>
    <scope>NUCLEOTIDE SEQUENCE [LARGE SCALE GENOMIC DNA]</scope>
</reference>
<proteinExistence type="predicted"/>
<keyword evidence="1" id="KW-0732">Signal</keyword>
<feature type="signal peptide" evidence="1">
    <location>
        <begin position="1"/>
        <end position="28"/>
    </location>
</feature>
<evidence type="ECO:0000313" key="2">
    <source>
        <dbReference type="EMBL" id="CAK9034144.1"/>
    </source>
</evidence>
<dbReference type="EMBL" id="CAXAMN010011113">
    <property type="protein sequence ID" value="CAK9034144.1"/>
    <property type="molecule type" value="Genomic_DNA"/>
</dbReference>
<keyword evidence="3" id="KW-1185">Reference proteome</keyword>
<sequence>MWVLVGLASKAAILSFLLVAGASEDTCAEEGHCDSSENDGVCLAILAKPHHQHEIRLRVRHILKHQHFNFAHVFLVVDSRSEIPDLLAVNAQKLVNSGKLHEWVTVNYSAEYIDEVNTTANLHPEEHPPDSRWKERHRSVAYKEFNEDYEEEVQIAHYFAIDRCKQRYLALMDIEVLWMVQENFSWIREGLELLWSNEGMVLVMPAFPGVEVRKSRSRPWTKTIEKIHTTLKSSVKAAETTCDHPYSLAGWVNLLDIERYRKVGPRQRVREHRCGGQLVKGKRCKSLAFIRGCGGMRHWEYALECVICNRPDLRQAQLLDWNMAWVQKAPILAFRSELAEMRQGIKAIENKSMSPVLGMDFAVKPKNK</sequence>
<evidence type="ECO:0000313" key="3">
    <source>
        <dbReference type="Proteomes" id="UP001642484"/>
    </source>
</evidence>
<dbReference type="Proteomes" id="UP001642484">
    <property type="component" value="Unassembled WGS sequence"/>
</dbReference>
<protein>
    <submittedName>
        <fullName evidence="2">Uncharacterized protein</fullName>
    </submittedName>
</protein>